<proteinExistence type="predicted"/>
<evidence type="ECO:0000313" key="1">
    <source>
        <dbReference type="EMBL" id="AMG36286.1"/>
    </source>
</evidence>
<name>A0A0X8NXT9_ALCXX</name>
<dbReference type="RefSeq" id="WP_061071959.1">
    <property type="nucleotide sequence ID" value="NZ_CP014060.2"/>
</dbReference>
<dbReference type="AlphaFoldDB" id="A0A0X8NXT9"/>
<evidence type="ECO:0000313" key="2">
    <source>
        <dbReference type="Proteomes" id="UP000060602"/>
    </source>
</evidence>
<dbReference type="Proteomes" id="UP000060602">
    <property type="component" value="Chromosome"/>
</dbReference>
<organism evidence="1 2">
    <name type="scientific">Alcaligenes xylosoxydans xylosoxydans</name>
    <name type="common">Achromobacter xylosoxidans</name>
    <dbReference type="NCBI Taxonomy" id="85698"/>
    <lineage>
        <taxon>Bacteria</taxon>
        <taxon>Pseudomonadati</taxon>
        <taxon>Pseudomonadota</taxon>
        <taxon>Betaproteobacteria</taxon>
        <taxon>Burkholderiales</taxon>
        <taxon>Alcaligenaceae</taxon>
        <taxon>Achromobacter</taxon>
    </lineage>
</organism>
<protein>
    <submittedName>
        <fullName evidence="1">Uncharacterized protein</fullName>
    </submittedName>
</protein>
<sequence length="442" mass="48462">MTQQDDITQPVLTDDEIIKHLEESGITFMWIEGQNPLHMTAGSQQVDALLEGIRALLSKLRAPVADDMAEVVEMAKDDRATFPASTVRKLFELKERYRMALASAPVADERALTTEQRKEFIRRTSYISEADRDTRAAFVDEIARVALASAPVADERALTTEQRKEFIRRTSYISEADRDTRAAFVDEIARVALASAPVAVEHPDGLRILLAELPSMREDPKHGDAVFRCGVNGGLNAVEGRIRELLRSTPVAGEADNTDYIGLALELESAAKRVESQTVQRAIEAGAHGLRLAHSFRNAAPQASAGQMQAALQKSFDMGKFYGSLPETDAEDVRNAALEEAAKLMDQTSRGSGAALIRALKQPQADKDGGQQRAGDVDERAVLDGVRAALPEFRQQDDYLLAHGASLMSENSHEIIHIDTVRRIIRAALSATQPEQGERDEA</sequence>
<reference evidence="2" key="1">
    <citation type="submission" date="2015-12" db="EMBL/GenBank/DDBJ databases">
        <title>FDA dAtabase for Regulatory Grade micrObial Sequences (FDA-ARGOS): Supporting development and validation of Infectious Disease Dx tests.</title>
        <authorList>
            <person name="Case J."/>
            <person name="Tallon L."/>
            <person name="Sadzewicz L."/>
            <person name="Sengamalay N."/>
            <person name="Ott S."/>
            <person name="Godinez A."/>
            <person name="Nagaraj S."/>
            <person name="Nadendla S."/>
            <person name="Sichtig H."/>
        </authorList>
    </citation>
    <scope>NUCLEOTIDE SEQUENCE [LARGE SCALE GENOMIC DNA]</scope>
    <source>
        <strain evidence="2">FDAARGOS_147</strain>
    </source>
</reference>
<accession>A0A0X8NXT9</accession>
<dbReference type="EMBL" id="CP014060">
    <property type="protein sequence ID" value="AMG36286.1"/>
    <property type="molecule type" value="Genomic_DNA"/>
</dbReference>
<gene>
    <name evidence="1" type="ORF">AL504_09740</name>
</gene>